<keyword evidence="7" id="KW-0378">Hydrolase</keyword>
<dbReference type="PANTHER" id="PTHR11705">
    <property type="entry name" value="PROTEASE FAMILY M14 CARBOXYPEPTIDASE A,B"/>
    <property type="match status" value="1"/>
</dbReference>
<keyword evidence="9" id="KW-0482">Metalloprotease</keyword>
<reference evidence="13" key="2">
    <citation type="submission" date="2015-06" db="UniProtKB">
        <authorList>
            <consortium name="EnsemblMetazoa"/>
        </authorList>
    </citation>
    <scope>IDENTIFICATION</scope>
</reference>
<evidence type="ECO:0000256" key="8">
    <source>
        <dbReference type="ARBA" id="ARBA00022833"/>
    </source>
</evidence>
<keyword evidence="10" id="KW-1015">Disulfide bond</keyword>
<dbReference type="CDD" id="cd03860">
    <property type="entry name" value="M14_CP_A-B_like"/>
    <property type="match status" value="1"/>
</dbReference>
<dbReference type="PANTHER" id="PTHR11705:SF123">
    <property type="entry name" value="PEPTIDASE M14 CARBOXYPEPTIDASE A DOMAIN-CONTAINING PROTEIN-RELATED"/>
    <property type="match status" value="1"/>
</dbReference>
<evidence type="ECO:0000256" key="2">
    <source>
        <dbReference type="ARBA" id="ARBA00005988"/>
    </source>
</evidence>
<evidence type="ECO:0000256" key="7">
    <source>
        <dbReference type="ARBA" id="ARBA00022801"/>
    </source>
</evidence>
<dbReference type="AlphaFoldDB" id="T1GQS9"/>
<protein>
    <recommendedName>
        <fullName evidence="12">Peptidase M14 domain-containing protein</fullName>
    </recommendedName>
</protein>
<evidence type="ECO:0000256" key="4">
    <source>
        <dbReference type="ARBA" id="ARBA00022670"/>
    </source>
</evidence>
<dbReference type="SUPFAM" id="SSF53187">
    <property type="entry name" value="Zn-dependent exopeptidases"/>
    <property type="match status" value="1"/>
</dbReference>
<dbReference type="GO" id="GO:0004181">
    <property type="term" value="F:metallocarboxypeptidase activity"/>
    <property type="evidence" value="ECO:0007669"/>
    <property type="project" value="InterPro"/>
</dbReference>
<comment type="similarity">
    <text evidence="2 11">Belongs to the peptidase M14 family.</text>
</comment>
<evidence type="ECO:0000313" key="13">
    <source>
        <dbReference type="EnsemblMetazoa" id="MESCA005994-PA"/>
    </source>
</evidence>
<dbReference type="EnsemblMetazoa" id="MESCA005994-RA">
    <property type="protein sequence ID" value="MESCA005994-PA"/>
    <property type="gene ID" value="MESCA005994"/>
</dbReference>
<dbReference type="Gene3D" id="3.40.630.10">
    <property type="entry name" value="Zn peptidases"/>
    <property type="match status" value="1"/>
</dbReference>
<dbReference type="Proteomes" id="UP000015102">
    <property type="component" value="Unassembled WGS sequence"/>
</dbReference>
<evidence type="ECO:0000256" key="5">
    <source>
        <dbReference type="ARBA" id="ARBA00022723"/>
    </source>
</evidence>
<evidence type="ECO:0000256" key="6">
    <source>
        <dbReference type="ARBA" id="ARBA00022729"/>
    </source>
</evidence>
<dbReference type="GO" id="GO:0006508">
    <property type="term" value="P:proteolysis"/>
    <property type="evidence" value="ECO:0007669"/>
    <property type="project" value="UniProtKB-KW"/>
</dbReference>
<evidence type="ECO:0000256" key="10">
    <source>
        <dbReference type="ARBA" id="ARBA00023157"/>
    </source>
</evidence>
<feature type="active site" description="Proton donor/acceptor" evidence="11">
    <location>
        <position position="384"/>
    </location>
</feature>
<keyword evidence="3" id="KW-0121">Carboxypeptidase</keyword>
<keyword evidence="8" id="KW-0862">Zinc</keyword>
<keyword evidence="6" id="KW-0732">Signal</keyword>
<dbReference type="EMBL" id="CAQQ02177930">
    <property type="status" value="NOT_ANNOTATED_CDS"/>
    <property type="molecule type" value="Genomic_DNA"/>
</dbReference>
<dbReference type="STRING" id="36166.T1GQS9"/>
<evidence type="ECO:0000259" key="12">
    <source>
        <dbReference type="PROSITE" id="PS52035"/>
    </source>
</evidence>
<dbReference type="PROSITE" id="PS52035">
    <property type="entry name" value="PEPTIDASE_M14"/>
    <property type="match status" value="1"/>
</dbReference>
<dbReference type="Gene3D" id="3.30.70.340">
    <property type="entry name" value="Metallocarboxypeptidase-like"/>
    <property type="match status" value="1"/>
</dbReference>
<sequence>MNQFVFKTEREMKCSLGALFVICFISSVYAEKVRYDNYKILNLKLNNLDKVAFIDKLKKLPAFSFLRNIEHNQDVLLAPKELQKLAPLLKKANISSEILIDNIQEIIDDEEVKTKAAGDTFTWDRYQSYESIQKFIDGIIEDHPDVVTPFVIGKSYEGREIRGIKISYKEGNRGIFLESNIHAREWITSATCTYFINELVNSEDPDIRYIAENVDWYIIPVFNVDGFVYSHEKDRLWRKTRQPNTNPECPGADPNRNFDHTGITMKDLQEIHVMKHLEVFLLFLNPNVKLFLIIGIKDKIGVYLAYHSYGQYILSPYGHSKTEFPPNYNDIQEIAKSSYDAILAQGYGTTYRYGSTGSVLYIASGSSVDYTYNELDIKIGYTFEFRDQGRYGFVLPSINILPNCQETVAAMIALVKKAQELSYL</sequence>
<dbReference type="InterPro" id="IPR003146">
    <property type="entry name" value="M14A_act_pep"/>
</dbReference>
<dbReference type="InterPro" id="IPR036990">
    <property type="entry name" value="M14A-like_propep"/>
</dbReference>
<dbReference type="FunFam" id="3.40.630.10:FF:000084">
    <property type="entry name" value="Carboxypeptidase B2"/>
    <property type="match status" value="1"/>
</dbReference>
<dbReference type="OMA" id="DWAYSEL"/>
<dbReference type="GO" id="GO:0005615">
    <property type="term" value="C:extracellular space"/>
    <property type="evidence" value="ECO:0007669"/>
    <property type="project" value="TreeGrafter"/>
</dbReference>
<dbReference type="HOGENOM" id="CLU_019326_2_1_1"/>
<evidence type="ECO:0000256" key="11">
    <source>
        <dbReference type="PROSITE-ProRule" id="PRU01379"/>
    </source>
</evidence>
<evidence type="ECO:0000256" key="3">
    <source>
        <dbReference type="ARBA" id="ARBA00022645"/>
    </source>
</evidence>
<organism evidence="13 14">
    <name type="scientific">Megaselia scalaris</name>
    <name type="common">Humpbacked fly</name>
    <name type="synonym">Phora scalaris</name>
    <dbReference type="NCBI Taxonomy" id="36166"/>
    <lineage>
        <taxon>Eukaryota</taxon>
        <taxon>Metazoa</taxon>
        <taxon>Ecdysozoa</taxon>
        <taxon>Arthropoda</taxon>
        <taxon>Hexapoda</taxon>
        <taxon>Insecta</taxon>
        <taxon>Pterygota</taxon>
        <taxon>Neoptera</taxon>
        <taxon>Endopterygota</taxon>
        <taxon>Diptera</taxon>
        <taxon>Brachycera</taxon>
        <taxon>Muscomorpha</taxon>
        <taxon>Platypezoidea</taxon>
        <taxon>Phoridae</taxon>
        <taxon>Megaseliini</taxon>
        <taxon>Megaselia</taxon>
    </lineage>
</organism>
<evidence type="ECO:0000313" key="14">
    <source>
        <dbReference type="Proteomes" id="UP000015102"/>
    </source>
</evidence>
<feature type="domain" description="Peptidase M14" evidence="12">
    <location>
        <begin position="125"/>
        <end position="418"/>
    </location>
</feature>
<evidence type="ECO:0000256" key="9">
    <source>
        <dbReference type="ARBA" id="ARBA00023049"/>
    </source>
</evidence>
<dbReference type="GO" id="GO:0008270">
    <property type="term" value="F:zinc ion binding"/>
    <property type="evidence" value="ECO:0007669"/>
    <property type="project" value="InterPro"/>
</dbReference>
<accession>T1GQS9</accession>
<dbReference type="Pfam" id="PF02244">
    <property type="entry name" value="Propep_M14"/>
    <property type="match status" value="1"/>
</dbReference>
<proteinExistence type="inferred from homology"/>
<name>T1GQS9_MEGSC</name>
<keyword evidence="4" id="KW-0645">Protease</keyword>
<reference evidence="14" key="1">
    <citation type="submission" date="2013-02" db="EMBL/GenBank/DDBJ databases">
        <authorList>
            <person name="Hughes D."/>
        </authorList>
    </citation>
    <scope>NUCLEOTIDE SEQUENCE</scope>
    <source>
        <strain>Durham</strain>
        <strain evidence="14">NC isolate 2 -- Noor lab</strain>
    </source>
</reference>
<keyword evidence="14" id="KW-1185">Reference proteome</keyword>
<dbReference type="SUPFAM" id="SSF54897">
    <property type="entry name" value="Protease propeptides/inhibitors"/>
    <property type="match status" value="1"/>
</dbReference>
<dbReference type="InterPro" id="IPR000834">
    <property type="entry name" value="Peptidase_M14"/>
</dbReference>
<keyword evidence="5" id="KW-0479">Metal-binding</keyword>
<dbReference type="Pfam" id="PF00246">
    <property type="entry name" value="Peptidase_M14"/>
    <property type="match status" value="1"/>
</dbReference>
<dbReference type="SMART" id="SM00631">
    <property type="entry name" value="Zn_pept"/>
    <property type="match status" value="1"/>
</dbReference>
<comment type="cofactor">
    <cofactor evidence="1">
        <name>Zn(2+)</name>
        <dbReference type="ChEBI" id="CHEBI:29105"/>
    </cofactor>
</comment>
<evidence type="ECO:0000256" key="1">
    <source>
        <dbReference type="ARBA" id="ARBA00001947"/>
    </source>
</evidence>
<dbReference type="PRINTS" id="PR00765">
    <property type="entry name" value="CRBOXYPTASEA"/>
</dbReference>